<comment type="subcellular location">
    <subcellularLocation>
        <location evidence="1">Membrane</location>
        <topology evidence="1">Multi-pass membrane protein</topology>
    </subcellularLocation>
</comment>
<accession>A0A448WMY4</accession>
<dbReference type="GO" id="GO:0016020">
    <property type="term" value="C:membrane"/>
    <property type="evidence" value="ECO:0007669"/>
    <property type="project" value="UniProtKB-SubCell"/>
</dbReference>
<evidence type="ECO:0000256" key="2">
    <source>
        <dbReference type="ARBA" id="ARBA00022692"/>
    </source>
</evidence>
<keyword evidence="7" id="KW-1185">Reference proteome</keyword>
<gene>
    <name evidence="6" type="ORF">PXEA_LOCUS9297</name>
</gene>
<evidence type="ECO:0000256" key="5">
    <source>
        <dbReference type="SAM" id="Phobius"/>
    </source>
</evidence>
<keyword evidence="3 5" id="KW-1133">Transmembrane helix</keyword>
<evidence type="ECO:0000313" key="6">
    <source>
        <dbReference type="EMBL" id="VEL15857.1"/>
    </source>
</evidence>
<reference evidence="6" key="1">
    <citation type="submission" date="2018-11" db="EMBL/GenBank/DDBJ databases">
        <authorList>
            <consortium name="Pathogen Informatics"/>
        </authorList>
    </citation>
    <scope>NUCLEOTIDE SEQUENCE</scope>
</reference>
<dbReference type="AlphaFoldDB" id="A0A448WMY4"/>
<evidence type="ECO:0000313" key="7">
    <source>
        <dbReference type="Proteomes" id="UP000784294"/>
    </source>
</evidence>
<dbReference type="InterPro" id="IPR005178">
    <property type="entry name" value="Ostalpha/TMEM184C"/>
</dbReference>
<comment type="caution">
    <text evidence="6">The sequence shown here is derived from an EMBL/GenBank/DDBJ whole genome shotgun (WGS) entry which is preliminary data.</text>
</comment>
<name>A0A448WMY4_9PLAT</name>
<organism evidence="6 7">
    <name type="scientific">Protopolystoma xenopodis</name>
    <dbReference type="NCBI Taxonomy" id="117903"/>
    <lineage>
        <taxon>Eukaryota</taxon>
        <taxon>Metazoa</taxon>
        <taxon>Spiralia</taxon>
        <taxon>Lophotrochozoa</taxon>
        <taxon>Platyhelminthes</taxon>
        <taxon>Monogenea</taxon>
        <taxon>Polyopisthocotylea</taxon>
        <taxon>Polystomatidea</taxon>
        <taxon>Polystomatidae</taxon>
        <taxon>Protopolystoma</taxon>
    </lineage>
</organism>
<dbReference type="Pfam" id="PF03619">
    <property type="entry name" value="Solute_trans_a"/>
    <property type="match status" value="1"/>
</dbReference>
<proteinExistence type="predicted"/>
<dbReference type="EMBL" id="CAAALY010026200">
    <property type="protein sequence ID" value="VEL15857.1"/>
    <property type="molecule type" value="Genomic_DNA"/>
</dbReference>
<dbReference type="Proteomes" id="UP000784294">
    <property type="component" value="Unassembled WGS sequence"/>
</dbReference>
<keyword evidence="4 5" id="KW-0472">Membrane</keyword>
<protein>
    <submittedName>
        <fullName evidence="6">Uncharacterized protein</fullName>
    </submittedName>
</protein>
<evidence type="ECO:0000256" key="1">
    <source>
        <dbReference type="ARBA" id="ARBA00004141"/>
    </source>
</evidence>
<dbReference type="OrthoDB" id="5348404at2759"/>
<feature type="transmembrane region" description="Helical" evidence="5">
    <location>
        <begin position="20"/>
        <end position="42"/>
    </location>
</feature>
<evidence type="ECO:0000256" key="4">
    <source>
        <dbReference type="ARBA" id="ARBA00023136"/>
    </source>
</evidence>
<evidence type="ECO:0000256" key="3">
    <source>
        <dbReference type="ARBA" id="ARBA00022989"/>
    </source>
</evidence>
<keyword evidence="2 5" id="KW-0812">Transmembrane</keyword>
<sequence length="87" mass="9297">MEKAEVLPALPNTNSGTVAAGIQNILICAEMLAAAVGFRFAFPYTMYALGSIQPGTGLINDLSNLYGRGVFKIFRRGGPEYNDGKLL</sequence>